<accession>A0A086XV73</accession>
<dbReference type="AlphaFoldDB" id="A0A086XV73"/>
<dbReference type="Proteomes" id="UP000028824">
    <property type="component" value="Unassembled WGS sequence"/>
</dbReference>
<organism evidence="1 2">
    <name type="scientific">Paenirhodobacter enshiensis</name>
    <dbReference type="NCBI Taxonomy" id="1105367"/>
    <lineage>
        <taxon>Bacteria</taxon>
        <taxon>Pseudomonadati</taxon>
        <taxon>Pseudomonadota</taxon>
        <taxon>Alphaproteobacteria</taxon>
        <taxon>Rhodobacterales</taxon>
        <taxon>Rhodobacter group</taxon>
        <taxon>Paenirhodobacter</taxon>
    </lineage>
</organism>
<dbReference type="SUPFAM" id="SSF52540">
    <property type="entry name" value="P-loop containing nucleoside triphosphate hydrolases"/>
    <property type="match status" value="1"/>
</dbReference>
<dbReference type="Gene3D" id="3.40.50.300">
    <property type="entry name" value="P-loop containing nucleotide triphosphate hydrolases"/>
    <property type="match status" value="1"/>
</dbReference>
<evidence type="ECO:0000313" key="2">
    <source>
        <dbReference type="Proteomes" id="UP000028824"/>
    </source>
</evidence>
<dbReference type="STRING" id="1105367.CG50_02810"/>
<reference evidence="1 2" key="1">
    <citation type="submission" date="2014-03" db="EMBL/GenBank/DDBJ databases">
        <title>Genome of Paenirhodobacter enshiensis DW2-9.</title>
        <authorList>
            <person name="Wang D."/>
            <person name="Wang G."/>
        </authorList>
    </citation>
    <scope>NUCLEOTIDE SEQUENCE [LARGE SCALE GENOMIC DNA]</scope>
    <source>
        <strain evidence="1 2">DW2-9</strain>
    </source>
</reference>
<dbReference type="EMBL" id="JFZB01000018">
    <property type="protein sequence ID" value="KFI25923.1"/>
    <property type="molecule type" value="Genomic_DNA"/>
</dbReference>
<keyword evidence="2" id="KW-1185">Reference proteome</keyword>
<evidence type="ECO:0008006" key="3">
    <source>
        <dbReference type="Google" id="ProtNLM"/>
    </source>
</evidence>
<comment type="caution">
    <text evidence="1">The sequence shown here is derived from an EMBL/GenBank/DDBJ whole genome shotgun (WGS) entry which is preliminary data.</text>
</comment>
<dbReference type="InterPro" id="IPR027417">
    <property type="entry name" value="P-loop_NTPase"/>
</dbReference>
<proteinExistence type="predicted"/>
<dbReference type="eggNOG" id="COG0699">
    <property type="taxonomic scope" value="Bacteria"/>
</dbReference>
<sequence length="296" mass="32384">MDPAPFRVAIAGEFNSGKSSLVNLLLRQPVMPVGVTWSRQPPISLAMGNGITLVEIPIDENGHLDPAARAELESADMLIWCTMAQRAWCLSESDLIETLPPRLFHNAVIAVMRSDLLSADAREKVRARVAVLTRDRFAALVMIEAGSAIQAGLSEDATWQGSGASRIVAAIEAARETPRPVLVLTPADSLPPDTPAPELRPAPRWSDTFDILEAIALDPEAGEGRLWSEMTRRLDALRSTAPDSPEAPLFQRARAALDRFAYAPDRDTWAWDLAVQMNDRILDPSLTANHQQTDLQ</sequence>
<name>A0A086XV73_9RHOB</name>
<protein>
    <recommendedName>
        <fullName evidence="3">G domain-containing protein</fullName>
    </recommendedName>
</protein>
<gene>
    <name evidence="1" type="ORF">CG50_02810</name>
</gene>
<evidence type="ECO:0000313" key="1">
    <source>
        <dbReference type="EMBL" id="KFI25923.1"/>
    </source>
</evidence>